<proteinExistence type="predicted"/>
<dbReference type="KEGG" id="amuc:Pan181_29290"/>
<dbReference type="Gene3D" id="3.40.50.300">
    <property type="entry name" value="P-loop containing nucleotide triphosphate hydrolases"/>
    <property type="match status" value="1"/>
</dbReference>
<evidence type="ECO:0008006" key="3">
    <source>
        <dbReference type="Google" id="ProtNLM"/>
    </source>
</evidence>
<dbReference type="EMBL" id="CP036278">
    <property type="protein sequence ID" value="QDU56719.1"/>
    <property type="molecule type" value="Genomic_DNA"/>
</dbReference>
<protein>
    <recommendedName>
        <fullName evidence="3">DNA primase/polymerase bifunctional N-terminal domain-containing protein</fullName>
    </recommendedName>
</protein>
<reference evidence="1 2" key="1">
    <citation type="submission" date="2019-02" db="EMBL/GenBank/DDBJ databases">
        <title>Deep-cultivation of Planctomycetes and their phenomic and genomic characterization uncovers novel biology.</title>
        <authorList>
            <person name="Wiegand S."/>
            <person name="Jogler M."/>
            <person name="Boedeker C."/>
            <person name="Pinto D."/>
            <person name="Vollmers J."/>
            <person name="Rivas-Marin E."/>
            <person name="Kohn T."/>
            <person name="Peeters S.H."/>
            <person name="Heuer A."/>
            <person name="Rast P."/>
            <person name="Oberbeckmann S."/>
            <person name="Bunk B."/>
            <person name="Jeske O."/>
            <person name="Meyerdierks A."/>
            <person name="Storesund J.E."/>
            <person name="Kallscheuer N."/>
            <person name="Luecker S."/>
            <person name="Lage O.M."/>
            <person name="Pohl T."/>
            <person name="Merkel B.J."/>
            <person name="Hornburger P."/>
            <person name="Mueller R.-W."/>
            <person name="Bruemmer F."/>
            <person name="Labrenz M."/>
            <person name="Spormann A.M."/>
            <person name="Op den Camp H."/>
            <person name="Overmann J."/>
            <person name="Amann R."/>
            <person name="Jetten M.S.M."/>
            <person name="Mascher T."/>
            <person name="Medema M.H."/>
            <person name="Devos D.P."/>
            <person name="Kaster A.-K."/>
            <person name="Ovreas L."/>
            <person name="Rohde M."/>
            <person name="Galperin M.Y."/>
            <person name="Jogler C."/>
        </authorList>
    </citation>
    <scope>NUCLEOTIDE SEQUENCE [LARGE SCALE GENOMIC DNA]</scope>
    <source>
        <strain evidence="1 2">Pan181</strain>
    </source>
</reference>
<dbReference type="SUPFAM" id="SSF52540">
    <property type="entry name" value="P-loop containing nucleoside triphosphate hydrolases"/>
    <property type="match status" value="1"/>
</dbReference>
<organism evidence="1 2">
    <name type="scientific">Aeoliella mucimassa</name>
    <dbReference type="NCBI Taxonomy" id="2527972"/>
    <lineage>
        <taxon>Bacteria</taxon>
        <taxon>Pseudomonadati</taxon>
        <taxon>Planctomycetota</taxon>
        <taxon>Planctomycetia</taxon>
        <taxon>Pirellulales</taxon>
        <taxon>Lacipirellulaceae</taxon>
        <taxon>Aeoliella</taxon>
    </lineage>
</organism>
<dbReference type="InterPro" id="IPR027417">
    <property type="entry name" value="P-loop_NTPase"/>
</dbReference>
<evidence type="ECO:0000313" key="2">
    <source>
        <dbReference type="Proteomes" id="UP000315750"/>
    </source>
</evidence>
<name>A0A518APR7_9BACT</name>
<dbReference type="Proteomes" id="UP000315750">
    <property type="component" value="Chromosome"/>
</dbReference>
<sequence>MKETPHWILWRDESGRKIPYCVGGGKASTTNPADWSTYSDAIAYYKQHGASFSGLGSVFTADDPFCGVDLDNCVDPATGEVSLWAADIIKEFGSYAEISPSGTGVKIFCEAKLPGDRGCRKAYADGVVEMYDQGRYFAVTGTLVDPEFVGCVPAQAAVDKWYGLLSSGANNDKGSTAELEVEDVSEYLLEAYRNKLAELPDAIDGQHGSYDTMHALCEIRRMGLNAEQSWELIDWYNDNKCLGPWEQSELERKWEGAKTMQPVCTAAEAFDDLPPLEDEEGTATPAKPAAKWSLEALPQTEFMEQSWPVTWIVDGVLCAGDCHIIGGPSKTLKTNISLDLCIAIATGTPFLNEFEVLKTGPVIFCSGESGRSRLQENSRSICNAYGLDYSSDFIIAPKVPRGDRPEQMAALAELIAKYGAIYCLLDPTYLSVGAGLAGDAAKDLNRTGAALATYNALGYYRGCTMALCHHFTKGAGRSKSASVHLSNLSGAGYVEWARQWVILNRPGVYRNDGQHELLMGVGGSAGHSGTYRVSINEGWITDERRSGGDWQVSVVDENDSVFDDVCDADGLTPDMRTLINILGDPELTKGVVPTQNFLKNTSRLNGSRTTDALTKLKTAGIIEVTLIDVKGRPRESFQLASNQLESVNSRTVDCIKA</sequence>
<accession>A0A518APR7</accession>
<dbReference type="RefSeq" id="WP_197528354.1">
    <property type="nucleotide sequence ID" value="NZ_CP036278.1"/>
</dbReference>
<keyword evidence="2" id="KW-1185">Reference proteome</keyword>
<dbReference type="AlphaFoldDB" id="A0A518APR7"/>
<dbReference type="Pfam" id="PF13481">
    <property type="entry name" value="AAA_25"/>
    <property type="match status" value="1"/>
</dbReference>
<evidence type="ECO:0000313" key="1">
    <source>
        <dbReference type="EMBL" id="QDU56719.1"/>
    </source>
</evidence>
<gene>
    <name evidence="1" type="ORF">Pan181_29290</name>
</gene>